<protein>
    <submittedName>
        <fullName evidence="2">Integrase core domain-containing protein</fullName>
    </submittedName>
</protein>
<name>A0A1M4X9T4_9FIRM</name>
<dbReference type="STRING" id="1123404.SAMN02745784_02158"/>
<reference evidence="3" key="1">
    <citation type="submission" date="2016-11" db="EMBL/GenBank/DDBJ databases">
        <authorList>
            <person name="Varghese N."/>
            <person name="Submissions S."/>
        </authorList>
    </citation>
    <scope>NUCLEOTIDE SEQUENCE [LARGE SCALE GENOMIC DNA]</scope>
    <source>
        <strain evidence="3">DSM 18095</strain>
    </source>
</reference>
<dbReference type="RefSeq" id="WP_143154897.1">
    <property type="nucleotide sequence ID" value="NZ_FQTY01000010.1"/>
</dbReference>
<feature type="domain" description="Integrase catalytic" evidence="1">
    <location>
        <begin position="148"/>
        <end position="324"/>
    </location>
</feature>
<dbReference type="PANTHER" id="PTHR35004">
    <property type="entry name" value="TRANSPOSASE RV3428C-RELATED"/>
    <property type="match status" value="1"/>
</dbReference>
<dbReference type="InterPro" id="IPR001584">
    <property type="entry name" value="Integrase_cat-core"/>
</dbReference>
<evidence type="ECO:0000313" key="2">
    <source>
        <dbReference type="EMBL" id="SHE89892.1"/>
    </source>
</evidence>
<keyword evidence="3" id="KW-1185">Reference proteome</keyword>
<dbReference type="PROSITE" id="PS50994">
    <property type="entry name" value="INTEGRASE"/>
    <property type="match status" value="1"/>
</dbReference>
<sequence>MDKKAEILMQYFRENKSQRAISRDLKMSRSTVAKYINEFKSKLELLEDLDKDEEKDRSKILLLIEEMTSKPKYDTSSRTRTKLTDEIIDKINELLEQNEKNGLLGRTKQLMKKIDIHEKLVEMGFDISYPTVCNYIRENHERKEAFIRQEYNLGETLEFDWGEVKLTIAGKPTTLQMGLLTTAKSSYHYARLYQNQKMENFLDVHVRAFNNIGGVHRELVYDNLKQAVRKFVGRNEKEATEDLIKISLYYGFKYRFCNVARGNEKGHVEKGIEFVRRKAFSSRTDFDTVKEANTYLKEKLLELNSKKRNWLQNQSPIIDILKQEMPYLIPLKSSCDASRRVEARVNKYSVVNIDQNKYSVPDYLVGKFVNVKVYPDTIEIYYKDNKVAEHKRSYQSHYWTVDINHFIHTLKKKPGALHSSVGRHQLSPELQEIYQEYYINNPRDFIELLELIKEKNLKSVVEAIAELKKIKKELVTTDNIKNIIFKLPMDNTTSKTKDLSIQKASIKQIAILNEMFNLNPAGRYKN</sequence>
<dbReference type="Pfam" id="PF22483">
    <property type="entry name" value="Mu-transpos_C_2"/>
    <property type="match status" value="1"/>
</dbReference>
<dbReference type="InterPro" id="IPR054353">
    <property type="entry name" value="IstA-like_C"/>
</dbReference>
<dbReference type="GO" id="GO:0015074">
    <property type="term" value="P:DNA integration"/>
    <property type="evidence" value="ECO:0007669"/>
    <property type="project" value="InterPro"/>
</dbReference>
<dbReference type="NCBIfam" id="NF033546">
    <property type="entry name" value="transpos_IS21"/>
    <property type="match status" value="1"/>
</dbReference>
<dbReference type="Gene3D" id="1.10.10.60">
    <property type="entry name" value="Homeodomain-like"/>
    <property type="match status" value="1"/>
</dbReference>
<organism evidence="2 3">
    <name type="scientific">Tissierella praeacuta DSM 18095</name>
    <dbReference type="NCBI Taxonomy" id="1123404"/>
    <lineage>
        <taxon>Bacteria</taxon>
        <taxon>Bacillati</taxon>
        <taxon>Bacillota</taxon>
        <taxon>Tissierellia</taxon>
        <taxon>Tissierellales</taxon>
        <taxon>Tissierellaceae</taxon>
        <taxon>Tissierella</taxon>
    </lineage>
</organism>
<dbReference type="AlphaFoldDB" id="A0A1M4X9T4"/>
<dbReference type="Proteomes" id="UP000184114">
    <property type="component" value="Unassembled WGS sequence"/>
</dbReference>
<dbReference type="PANTHER" id="PTHR35004:SF7">
    <property type="entry name" value="INTEGRASE PROTEIN"/>
    <property type="match status" value="1"/>
</dbReference>
<gene>
    <name evidence="2" type="ORF">SAMN02745784_02158</name>
</gene>
<evidence type="ECO:0000313" key="3">
    <source>
        <dbReference type="Proteomes" id="UP000184114"/>
    </source>
</evidence>
<accession>A0A1M4X9T4</accession>
<proteinExistence type="predicted"/>
<dbReference type="EMBL" id="FQTY01000010">
    <property type="protein sequence ID" value="SHE89892.1"/>
    <property type="molecule type" value="Genomic_DNA"/>
</dbReference>
<evidence type="ECO:0000259" key="1">
    <source>
        <dbReference type="PROSITE" id="PS50994"/>
    </source>
</evidence>